<feature type="compositionally biased region" description="Basic and acidic residues" evidence="1">
    <location>
        <begin position="558"/>
        <end position="567"/>
    </location>
</feature>
<sequence length="622" mass="69852">MIVQGPSTSQPVVIPTASLPPSLPFLGRPRGADKAQTFRPSSLHPLGTHLLRPKLIPLLPPNPPRNPHPQPSNTTTRQKPPLKPPIHKPRLQRARQRIPHRAAHLPRQITPQQQRRRNHVHGRDLPNHERQVRLRLVQQPRHPLGEQVERLQHAVRARREHDARQQKANLPRPRNLVQRRVPVPRQQTQKPVDRVRGAEARGRVIRPPQRRQRRRQDAVEAVQREHVVRDGEHLPNRRRRARVRCPARAHHPQRGVQVRLHRLEARNLQPQGAHLGLVAAAHAPHGAEHLAHEAAAAGPRARRSARLRLGRLPLQRLKPVSFREEHLVGGIQPGLLPRNVRLRNGPLSPFRHRAEGMPRARHRREPAQHRHQRDPDDANPLQTSAQHPAARRRRLVEPNQPAQAPKRKHPPPENEHLHSPREPRYPPLIIPLKLPPSTRDHALDLQKRDNTHKQHEQRRHRNPQPDLPRAPAHQIRNLAQDQLAQHGRQRNCDTEHSGRDAPPRALLPVFGVGLAQARRGVGGEVMVFPIVGVVDPGEFGEDGLVREDGDGGEGEEEGQQREEQADGRRCVGVYGGASGLVAGGAGPEPGHLVGGDGGGGIVSSGASSAFAREQRDMCDMYP</sequence>
<comment type="caution">
    <text evidence="2">The sequence shown here is derived from an EMBL/GenBank/DDBJ whole genome shotgun (WGS) entry which is preliminary data.</text>
</comment>
<feature type="compositionally biased region" description="Basic and acidic residues" evidence="1">
    <location>
        <begin position="410"/>
        <end position="424"/>
    </location>
</feature>
<organism evidence="2 3">
    <name type="scientific">Colletotrichum nymphaeae SA-01</name>
    <dbReference type="NCBI Taxonomy" id="1460502"/>
    <lineage>
        <taxon>Eukaryota</taxon>
        <taxon>Fungi</taxon>
        <taxon>Dikarya</taxon>
        <taxon>Ascomycota</taxon>
        <taxon>Pezizomycotina</taxon>
        <taxon>Sordariomycetes</taxon>
        <taxon>Hypocreomycetidae</taxon>
        <taxon>Glomerellales</taxon>
        <taxon>Glomerellaceae</taxon>
        <taxon>Colletotrichum</taxon>
        <taxon>Colletotrichum acutatum species complex</taxon>
    </lineage>
</organism>
<gene>
    <name evidence="2" type="ORF">CNYM01_12242</name>
</gene>
<keyword evidence="3" id="KW-1185">Reference proteome</keyword>
<feature type="region of interest" description="Disordered" evidence="1">
    <location>
        <begin position="234"/>
        <end position="255"/>
    </location>
</feature>
<evidence type="ECO:0000256" key="1">
    <source>
        <dbReference type="SAM" id="MobiDB-lite"/>
    </source>
</evidence>
<dbReference type="Proteomes" id="UP000070054">
    <property type="component" value="Unassembled WGS sequence"/>
</dbReference>
<accession>A0A135SCI8</accession>
<proteinExistence type="predicted"/>
<feature type="compositionally biased region" description="Pro residues" evidence="1">
    <location>
        <begin position="58"/>
        <end position="70"/>
    </location>
</feature>
<name>A0A135SCI8_9PEZI</name>
<dbReference type="EMBL" id="JEMN01001562">
    <property type="protein sequence ID" value="KXH33477.1"/>
    <property type="molecule type" value="Genomic_DNA"/>
</dbReference>
<feature type="region of interest" description="Disordered" evidence="1">
    <location>
        <begin position="335"/>
        <end position="436"/>
    </location>
</feature>
<feature type="region of interest" description="Disordered" evidence="1">
    <location>
        <begin position="448"/>
        <end position="470"/>
    </location>
</feature>
<feature type="compositionally biased region" description="Basic and acidic residues" evidence="1">
    <location>
        <begin position="490"/>
        <end position="502"/>
    </location>
</feature>
<evidence type="ECO:0000313" key="3">
    <source>
        <dbReference type="Proteomes" id="UP000070054"/>
    </source>
</evidence>
<feature type="compositionally biased region" description="Polar residues" evidence="1">
    <location>
        <begin position="1"/>
        <end position="11"/>
    </location>
</feature>
<feature type="compositionally biased region" description="Basic and acidic residues" evidence="1">
    <location>
        <begin position="365"/>
        <end position="376"/>
    </location>
</feature>
<feature type="compositionally biased region" description="Basic residues" evidence="1">
    <location>
        <begin position="236"/>
        <end position="253"/>
    </location>
</feature>
<reference evidence="2 3" key="1">
    <citation type="submission" date="2014-02" db="EMBL/GenBank/DDBJ databases">
        <title>The genome sequence of Colletotrichum nymphaeae SA-01.</title>
        <authorList>
            <person name="Baroncelli R."/>
            <person name="Thon M.R."/>
        </authorList>
    </citation>
    <scope>NUCLEOTIDE SEQUENCE [LARGE SCALE GENOMIC DNA]</scope>
    <source>
        <strain evidence="2 3">SA-01</strain>
    </source>
</reference>
<feature type="region of interest" description="Disordered" evidence="1">
    <location>
        <begin position="1"/>
        <end position="90"/>
    </location>
</feature>
<dbReference type="AlphaFoldDB" id="A0A135SCI8"/>
<evidence type="ECO:0000313" key="2">
    <source>
        <dbReference type="EMBL" id="KXH33477.1"/>
    </source>
</evidence>
<protein>
    <submittedName>
        <fullName evidence="2">Uncharacterized protein</fullName>
    </submittedName>
</protein>
<feature type="region of interest" description="Disordered" evidence="1">
    <location>
        <begin position="538"/>
        <end position="567"/>
    </location>
</feature>
<feature type="region of interest" description="Disordered" evidence="1">
    <location>
        <begin position="482"/>
        <end position="505"/>
    </location>
</feature>